<gene>
    <name evidence="2" type="ORF">H4W27_000352</name>
</gene>
<evidence type="ECO:0000313" key="2">
    <source>
        <dbReference type="EMBL" id="MBE1523234.1"/>
    </source>
</evidence>
<dbReference type="RefSeq" id="WP_192594413.1">
    <property type="nucleotide sequence ID" value="NZ_BAAALJ010000042.1"/>
</dbReference>
<organism evidence="2 3">
    <name type="scientific">Nesterenkonia lutea</name>
    <dbReference type="NCBI Taxonomy" id="272919"/>
    <lineage>
        <taxon>Bacteria</taxon>
        <taxon>Bacillati</taxon>
        <taxon>Actinomycetota</taxon>
        <taxon>Actinomycetes</taxon>
        <taxon>Micrococcales</taxon>
        <taxon>Micrococcaceae</taxon>
        <taxon>Nesterenkonia</taxon>
    </lineage>
</organism>
<evidence type="ECO:0000256" key="1">
    <source>
        <dbReference type="SAM" id="MobiDB-lite"/>
    </source>
</evidence>
<dbReference type="EMBL" id="JADBED010000001">
    <property type="protein sequence ID" value="MBE1523234.1"/>
    <property type="molecule type" value="Genomic_DNA"/>
</dbReference>
<feature type="compositionally biased region" description="Low complexity" evidence="1">
    <location>
        <begin position="190"/>
        <end position="201"/>
    </location>
</feature>
<evidence type="ECO:0000313" key="3">
    <source>
        <dbReference type="Proteomes" id="UP000643525"/>
    </source>
</evidence>
<dbReference type="Proteomes" id="UP000643525">
    <property type="component" value="Unassembled WGS sequence"/>
</dbReference>
<reference evidence="2 3" key="1">
    <citation type="submission" date="2020-10" db="EMBL/GenBank/DDBJ databases">
        <title>Sequencing the genomes of 1000 actinobacteria strains.</title>
        <authorList>
            <person name="Klenk H.-P."/>
        </authorList>
    </citation>
    <scope>NUCLEOTIDE SEQUENCE [LARGE SCALE GENOMIC DNA]</scope>
    <source>
        <strain evidence="2 3">DSM 15666</strain>
    </source>
</reference>
<accession>A0ABR9JBC2</accession>
<sequence length="233" mass="25777">MKHKQWQASDKTVPEPFSVAVLKQRIRATLADGNFLNWDQFEEVAMGYGVDAELRGEGGRGITYRMMRDDGTGRDEWLEEGSVGDRRRASKLGTEFMMDAVERAIQQNARQRALLLNGVRQPSVPPRAAPSRVAVLLQGILDDSGDEAVASMQAPGEQRGDGEDHGPVQLPMRVSCPDRRNSESPEETELAPASSEAPAPTGYEQHRQQLTQRLAAKGLREELDSHGPEFGWN</sequence>
<comment type="caution">
    <text evidence="2">The sequence shown here is derived from an EMBL/GenBank/DDBJ whole genome shotgun (WGS) entry which is preliminary data.</text>
</comment>
<keyword evidence="3" id="KW-1185">Reference proteome</keyword>
<protein>
    <submittedName>
        <fullName evidence="2">Uncharacterized protein</fullName>
    </submittedName>
</protein>
<feature type="compositionally biased region" description="Basic and acidic residues" evidence="1">
    <location>
        <begin position="218"/>
        <end position="227"/>
    </location>
</feature>
<proteinExistence type="predicted"/>
<feature type="region of interest" description="Disordered" evidence="1">
    <location>
        <begin position="147"/>
        <end position="233"/>
    </location>
</feature>
<name>A0ABR9JBC2_9MICC</name>